<comment type="cofactor">
    <cofactor evidence="1">
        <name>Fe cation</name>
        <dbReference type="ChEBI" id="CHEBI:24875"/>
    </cofactor>
</comment>
<dbReference type="GO" id="GO:0046872">
    <property type="term" value="F:metal ion binding"/>
    <property type="evidence" value="ECO:0007669"/>
    <property type="project" value="UniProtKB-KW"/>
</dbReference>
<keyword evidence="6" id="KW-1185">Reference proteome</keyword>
<dbReference type="InterPro" id="IPR008775">
    <property type="entry name" value="Phytyl_CoA_dOase-like"/>
</dbReference>
<proteinExistence type="inferred from homology"/>
<evidence type="ECO:0000256" key="4">
    <source>
        <dbReference type="ARBA" id="ARBA00038356"/>
    </source>
</evidence>
<sequence length="270" mass="31362">MDYQKLYQQYQENGCIKIENFLSPSEVEIMKQGLAEAMKDVPADAHSHSSYSDPKTKEDEQYYINSADKVAYFFEADALDENGKLVVEKDKALNKIAYALHWWNPHFKNISFSQKVKGLLKNFEYKDPVIVQIRPHQDSTYLYTEPPSCIGLWFPIEEATIENGCLWFLPGSHKNGKIYQRYERNPDKNPFMVMKGTFPDFDADKYIPIPAKPGDCVLIHGSVLHKSARNNTHKPRVIYTFHATEKENEWSKLNWLQPTEKLPFPSIYSN</sequence>
<keyword evidence="2" id="KW-0479">Metal-binding</keyword>
<comment type="similarity">
    <text evidence="4">Belongs to the PhyH family. PHYHD1 subfamily.</text>
</comment>
<keyword evidence="5" id="KW-0560">Oxidoreductase</keyword>
<evidence type="ECO:0000256" key="1">
    <source>
        <dbReference type="ARBA" id="ARBA00001962"/>
    </source>
</evidence>
<organism evidence="5 6">
    <name type="scientific">Trichonephila inaurata madagascariensis</name>
    <dbReference type="NCBI Taxonomy" id="2747483"/>
    <lineage>
        <taxon>Eukaryota</taxon>
        <taxon>Metazoa</taxon>
        <taxon>Ecdysozoa</taxon>
        <taxon>Arthropoda</taxon>
        <taxon>Chelicerata</taxon>
        <taxon>Arachnida</taxon>
        <taxon>Araneae</taxon>
        <taxon>Araneomorphae</taxon>
        <taxon>Entelegynae</taxon>
        <taxon>Araneoidea</taxon>
        <taxon>Nephilidae</taxon>
        <taxon>Trichonephila</taxon>
        <taxon>Trichonephila inaurata</taxon>
    </lineage>
</organism>
<gene>
    <name evidence="5" type="primary">phyhd1</name>
    <name evidence="5" type="ORF">TNIN_279741</name>
</gene>
<reference evidence="5" key="1">
    <citation type="submission" date="2020-08" db="EMBL/GenBank/DDBJ databases">
        <title>Multicomponent nature underlies the extraordinary mechanical properties of spider dragline silk.</title>
        <authorList>
            <person name="Kono N."/>
            <person name="Nakamura H."/>
            <person name="Mori M."/>
            <person name="Yoshida Y."/>
            <person name="Ohtoshi R."/>
            <person name="Malay A.D."/>
            <person name="Moran D.A.P."/>
            <person name="Tomita M."/>
            <person name="Numata K."/>
            <person name="Arakawa K."/>
        </authorList>
    </citation>
    <scope>NUCLEOTIDE SEQUENCE</scope>
</reference>
<evidence type="ECO:0000256" key="3">
    <source>
        <dbReference type="ARBA" id="ARBA00023004"/>
    </source>
</evidence>
<dbReference type="AlphaFoldDB" id="A0A8X6Y235"/>
<dbReference type="PANTHER" id="PTHR20883:SF15">
    <property type="entry name" value="PHYTANOYL-COA DIOXYGENASE DOMAIN-CONTAINING PROTEIN 1"/>
    <property type="match status" value="1"/>
</dbReference>
<evidence type="ECO:0000313" key="6">
    <source>
        <dbReference type="Proteomes" id="UP000886998"/>
    </source>
</evidence>
<evidence type="ECO:0000313" key="5">
    <source>
        <dbReference type="EMBL" id="GFY64630.1"/>
    </source>
</evidence>
<dbReference type="EMBL" id="BMAV01015337">
    <property type="protein sequence ID" value="GFY64630.1"/>
    <property type="molecule type" value="Genomic_DNA"/>
</dbReference>
<accession>A0A8X6Y235</accession>
<dbReference type="Pfam" id="PF05721">
    <property type="entry name" value="PhyH"/>
    <property type="match status" value="1"/>
</dbReference>
<protein>
    <submittedName>
        <fullName evidence="5">Phytanoyl-CoA dioxygenase domain-containing protein 1</fullName>
    </submittedName>
</protein>
<dbReference type="GO" id="GO:0051213">
    <property type="term" value="F:dioxygenase activity"/>
    <property type="evidence" value="ECO:0007669"/>
    <property type="project" value="UniProtKB-KW"/>
</dbReference>
<dbReference type="Gene3D" id="2.60.120.620">
    <property type="entry name" value="q2cbj1_9rhob like domain"/>
    <property type="match status" value="1"/>
</dbReference>
<dbReference type="Proteomes" id="UP000886998">
    <property type="component" value="Unassembled WGS sequence"/>
</dbReference>
<keyword evidence="3" id="KW-0408">Iron</keyword>
<dbReference type="OrthoDB" id="6414223at2759"/>
<name>A0A8X6Y235_9ARAC</name>
<comment type="caution">
    <text evidence="5">The sequence shown here is derived from an EMBL/GenBank/DDBJ whole genome shotgun (WGS) entry which is preliminary data.</text>
</comment>
<evidence type="ECO:0000256" key="2">
    <source>
        <dbReference type="ARBA" id="ARBA00022723"/>
    </source>
</evidence>
<dbReference type="PANTHER" id="PTHR20883">
    <property type="entry name" value="PHYTANOYL-COA DIOXYGENASE DOMAIN CONTAINING 1"/>
    <property type="match status" value="1"/>
</dbReference>
<keyword evidence="5" id="KW-0223">Dioxygenase</keyword>
<dbReference type="SUPFAM" id="SSF51197">
    <property type="entry name" value="Clavaminate synthase-like"/>
    <property type="match status" value="1"/>
</dbReference>